<comment type="similarity">
    <text evidence="3">Belongs to the Nudix hydrolase family.</text>
</comment>
<comment type="catalytic activity">
    <reaction evidence="9">
        <text>8-oxo-dATP + H2O = 8-oxo-dAMP + diphosphate + H(+)</text>
        <dbReference type="Rhea" id="RHEA:65396"/>
        <dbReference type="ChEBI" id="CHEBI:15377"/>
        <dbReference type="ChEBI" id="CHEBI:15378"/>
        <dbReference type="ChEBI" id="CHEBI:33019"/>
        <dbReference type="ChEBI" id="CHEBI:71361"/>
        <dbReference type="ChEBI" id="CHEBI:172871"/>
    </reaction>
    <physiologicalReaction direction="left-to-right" evidence="9">
        <dbReference type="Rhea" id="RHEA:65397"/>
    </physiologicalReaction>
</comment>
<accession>A0A8S0VUI1</accession>
<dbReference type="PANTHER" id="PTHR43758">
    <property type="entry name" value="7,8-DIHYDRO-8-OXOGUANINE TRIPHOSPHATASE"/>
    <property type="match status" value="1"/>
</dbReference>
<dbReference type="EC" id="3.6.1.56" evidence="13"/>
<dbReference type="GO" id="GO:0005737">
    <property type="term" value="C:cytoplasm"/>
    <property type="evidence" value="ECO:0007669"/>
    <property type="project" value="TreeGrafter"/>
</dbReference>
<evidence type="ECO:0000256" key="20">
    <source>
        <dbReference type="ARBA" id="ARBA00048002"/>
    </source>
</evidence>
<dbReference type="EMBL" id="CACVBS010000088">
    <property type="protein sequence ID" value="CAA7270269.1"/>
    <property type="molecule type" value="Genomic_DNA"/>
</dbReference>
<keyword evidence="26" id="KW-1185">Reference proteome</keyword>
<evidence type="ECO:0000256" key="4">
    <source>
        <dbReference type="ARBA" id="ARBA00011245"/>
    </source>
</evidence>
<evidence type="ECO:0000256" key="2">
    <source>
        <dbReference type="ARBA" id="ARBA00004123"/>
    </source>
</evidence>
<comment type="catalytic activity">
    <reaction evidence="22">
        <text>N(6)-methyl-dATP + H2O = N(6)-methyl-dAMP + diphosphate + H(+)</text>
        <dbReference type="Rhea" id="RHEA:67604"/>
        <dbReference type="ChEBI" id="CHEBI:15377"/>
        <dbReference type="ChEBI" id="CHEBI:15378"/>
        <dbReference type="ChEBI" id="CHEBI:33019"/>
        <dbReference type="ChEBI" id="CHEBI:169976"/>
        <dbReference type="ChEBI" id="CHEBI:172872"/>
    </reaction>
    <physiologicalReaction direction="left-to-right" evidence="22">
        <dbReference type="Rhea" id="RHEA:67605"/>
    </physiologicalReaction>
</comment>
<evidence type="ECO:0000256" key="18">
    <source>
        <dbReference type="ARBA" id="ARBA00031927"/>
    </source>
</evidence>
<evidence type="ECO:0000256" key="16">
    <source>
        <dbReference type="ARBA" id="ARBA00030634"/>
    </source>
</evidence>
<dbReference type="GO" id="GO:0046872">
    <property type="term" value="F:metal ion binding"/>
    <property type="evidence" value="ECO:0007669"/>
    <property type="project" value="UniProtKB-KW"/>
</dbReference>
<keyword evidence="5" id="KW-0479">Metal-binding</keyword>
<dbReference type="PANTHER" id="PTHR43758:SF2">
    <property type="entry name" value="OXIDIZED PURINE NUCLEOSIDE TRIPHOSPHATE HYDROLASE"/>
    <property type="match status" value="1"/>
</dbReference>
<evidence type="ECO:0000256" key="23">
    <source>
        <dbReference type="ARBA" id="ARBA00053094"/>
    </source>
</evidence>
<comment type="subunit">
    <text evidence="4">Monomer.</text>
</comment>
<keyword evidence="6" id="KW-0378">Hydrolase</keyword>
<dbReference type="AlphaFoldDB" id="A0A8S0VUI1"/>
<dbReference type="GO" id="GO:0008413">
    <property type="term" value="F:8-oxo-7,8-dihydroguanosine triphosphate pyrophosphatase activity"/>
    <property type="evidence" value="ECO:0007669"/>
    <property type="project" value="InterPro"/>
</dbReference>
<dbReference type="InterPro" id="IPR000086">
    <property type="entry name" value="NUDIX_hydrolase_dom"/>
</dbReference>
<comment type="catalytic activity">
    <reaction evidence="12">
        <text>2-oxo-ATP + H2O = 2-oxo-AMP + diphosphate + H(+)</text>
        <dbReference type="Rhea" id="RHEA:67392"/>
        <dbReference type="ChEBI" id="CHEBI:15377"/>
        <dbReference type="ChEBI" id="CHEBI:15378"/>
        <dbReference type="ChEBI" id="CHEBI:33019"/>
        <dbReference type="ChEBI" id="CHEBI:71395"/>
        <dbReference type="ChEBI" id="CHEBI:172878"/>
    </reaction>
    <physiologicalReaction direction="left-to-right" evidence="12">
        <dbReference type="Rhea" id="RHEA:67393"/>
    </physiologicalReaction>
</comment>
<comment type="catalytic activity">
    <reaction evidence="20">
        <text>N(6)-methyl-ATP + H2O = N(6)-methyl-AMP + diphosphate + H(+)</text>
        <dbReference type="Rhea" id="RHEA:67608"/>
        <dbReference type="ChEBI" id="CHEBI:15377"/>
        <dbReference type="ChEBI" id="CHEBI:15378"/>
        <dbReference type="ChEBI" id="CHEBI:33019"/>
        <dbReference type="ChEBI" id="CHEBI:144842"/>
        <dbReference type="ChEBI" id="CHEBI:172873"/>
    </reaction>
    <physiologicalReaction direction="left-to-right" evidence="20">
        <dbReference type="Rhea" id="RHEA:67609"/>
    </physiologicalReaction>
</comment>
<dbReference type="InterPro" id="IPR003563">
    <property type="entry name" value="8ODP"/>
</dbReference>
<evidence type="ECO:0000256" key="9">
    <source>
        <dbReference type="ARBA" id="ARBA00024448"/>
    </source>
</evidence>
<dbReference type="GO" id="GO:0008828">
    <property type="term" value="F:dATP diphosphatase activity"/>
    <property type="evidence" value="ECO:0007669"/>
    <property type="project" value="UniProtKB-EC"/>
</dbReference>
<keyword evidence="7" id="KW-0460">Magnesium</keyword>
<name>A0A8S0VUI1_CYCAE</name>
<evidence type="ECO:0000256" key="3">
    <source>
        <dbReference type="ARBA" id="ARBA00005582"/>
    </source>
</evidence>
<keyword evidence="8" id="KW-0539">Nucleus</keyword>
<comment type="catalytic activity">
    <reaction evidence="11">
        <text>8-oxo-dGTP + H2O = 8-oxo-dGMP + diphosphate + H(+)</text>
        <dbReference type="Rhea" id="RHEA:31575"/>
        <dbReference type="ChEBI" id="CHEBI:15377"/>
        <dbReference type="ChEBI" id="CHEBI:15378"/>
        <dbReference type="ChEBI" id="CHEBI:33019"/>
        <dbReference type="ChEBI" id="CHEBI:63224"/>
        <dbReference type="ChEBI" id="CHEBI:77896"/>
    </reaction>
    <physiologicalReaction direction="left-to-right" evidence="11">
        <dbReference type="Rhea" id="RHEA:31576"/>
    </physiologicalReaction>
</comment>
<evidence type="ECO:0000256" key="14">
    <source>
        <dbReference type="ARBA" id="ARBA00026218"/>
    </source>
</evidence>
<comment type="function">
    <text evidence="23">Oxidized purine nucleoside triphosphate hydrolase which is a prominent sanitizer of the oxidized nucleotide pool. Catalyzes the hydrolysis of 2-oxo-dATP (2-hydroxy-dATP) into 2-oxo-dAMP. Also has a significant hydrolase activity toward 2-oxo-ATP, 8-oxo-dGTP and 8-oxo-dATP. Through the hydrolysis of oxidized purine nucleoside triphosphates, prevents their incorporation into DNA and the subsequent transversions A:T to C:G and G:C to T:A. Also catalyzes the hydrolysis of methylated purine nucleoside triphosphate preventing their integration into DNA. Through this antimutagenic activity protects cells from oxidative stress.</text>
</comment>
<comment type="caution">
    <text evidence="25">The sequence shown here is derived from an EMBL/GenBank/DDBJ whole genome shotgun (WGS) entry which is preliminary data.</text>
</comment>
<feature type="domain" description="Nudix hydrolase" evidence="24">
    <location>
        <begin position="24"/>
        <end position="195"/>
    </location>
</feature>
<sequence length="196" mass="22284">MTDIPPGVSGTNLQFFASGGDESVWLPYTNIKYYTNAFIVKDNRVLLGYKKRGFGLGKYNGFGGKVEPGETPLQAAIRELEEEAGVKAPLEHAGCLFFLSEGAEWAFQIEIYRADNYEGIVTESDEMRPEWFSLPDPISKDGPINPIPFSKMWETDEIWLPLLFEKRKFFGRADFTKAGDVLVPHRWWYGVEQNES</sequence>
<evidence type="ECO:0000256" key="11">
    <source>
        <dbReference type="ARBA" id="ARBA00024486"/>
    </source>
</evidence>
<dbReference type="Pfam" id="PF00293">
    <property type="entry name" value="NUDIX"/>
    <property type="match status" value="1"/>
</dbReference>
<evidence type="ECO:0000256" key="15">
    <source>
        <dbReference type="ARBA" id="ARBA00029673"/>
    </source>
</evidence>
<dbReference type="Gene3D" id="3.90.79.10">
    <property type="entry name" value="Nucleoside Triphosphate Pyrophosphohydrolase"/>
    <property type="match status" value="1"/>
</dbReference>
<dbReference type="Proteomes" id="UP000467700">
    <property type="component" value="Unassembled WGS sequence"/>
</dbReference>
<comment type="cofactor">
    <cofactor evidence="1">
        <name>Mg(2+)</name>
        <dbReference type="ChEBI" id="CHEBI:18420"/>
    </cofactor>
</comment>
<evidence type="ECO:0000256" key="19">
    <source>
        <dbReference type="ARBA" id="ARBA00032071"/>
    </source>
</evidence>
<dbReference type="PROSITE" id="PS51462">
    <property type="entry name" value="NUDIX"/>
    <property type="match status" value="1"/>
</dbReference>
<protein>
    <recommendedName>
        <fullName evidence="14">Oxidized purine nucleoside triphosphate hydrolase</fullName>
        <ecNumber evidence="13">3.6.1.56</ecNumber>
    </recommendedName>
    <alternativeName>
        <fullName evidence="18">2-hydroxy-dATP diphosphatase</fullName>
    </alternativeName>
    <alternativeName>
        <fullName evidence="17">7,8-dihydro-8-oxoguanine triphosphatase</fullName>
    </alternativeName>
    <alternativeName>
        <fullName evidence="16">8-oxo-dGTPase</fullName>
    </alternativeName>
    <alternativeName>
        <fullName evidence="19">Methylated purine nucleoside triphosphate hydrolase</fullName>
    </alternativeName>
    <alternativeName>
        <fullName evidence="15">Nucleoside diphosphate-linked moiety X motif 1</fullName>
    </alternativeName>
</protein>
<evidence type="ECO:0000256" key="6">
    <source>
        <dbReference type="ARBA" id="ARBA00022801"/>
    </source>
</evidence>
<evidence type="ECO:0000256" key="13">
    <source>
        <dbReference type="ARBA" id="ARBA00026103"/>
    </source>
</evidence>
<dbReference type="GO" id="GO:0042262">
    <property type="term" value="P:DNA protection"/>
    <property type="evidence" value="ECO:0007669"/>
    <property type="project" value="InterPro"/>
</dbReference>
<proteinExistence type="inferred from homology"/>
<evidence type="ECO:0000256" key="10">
    <source>
        <dbReference type="ARBA" id="ARBA00024459"/>
    </source>
</evidence>
<gene>
    <name evidence="25" type="ORF">AAE3_LOCUS12508</name>
</gene>
<evidence type="ECO:0000256" key="7">
    <source>
        <dbReference type="ARBA" id="ARBA00022842"/>
    </source>
</evidence>
<evidence type="ECO:0000256" key="17">
    <source>
        <dbReference type="ARBA" id="ARBA00030682"/>
    </source>
</evidence>
<dbReference type="SUPFAM" id="SSF55811">
    <property type="entry name" value="Nudix"/>
    <property type="match status" value="1"/>
</dbReference>
<evidence type="ECO:0000256" key="21">
    <source>
        <dbReference type="ARBA" id="ARBA00048894"/>
    </source>
</evidence>
<comment type="catalytic activity">
    <reaction evidence="21">
        <text>O(6)-methyl-dGTP + H2O = O(6)-methyl-dGMP + diphosphate + H(+)</text>
        <dbReference type="Rhea" id="RHEA:67600"/>
        <dbReference type="ChEBI" id="CHEBI:15377"/>
        <dbReference type="ChEBI" id="CHEBI:15378"/>
        <dbReference type="ChEBI" id="CHEBI:33019"/>
        <dbReference type="ChEBI" id="CHEBI:169974"/>
        <dbReference type="ChEBI" id="CHEBI:169975"/>
    </reaction>
    <physiologicalReaction direction="left-to-right" evidence="21">
        <dbReference type="Rhea" id="RHEA:67601"/>
    </physiologicalReaction>
</comment>
<dbReference type="GO" id="GO:0005634">
    <property type="term" value="C:nucleus"/>
    <property type="evidence" value="ECO:0007669"/>
    <property type="project" value="UniProtKB-SubCell"/>
</dbReference>
<evidence type="ECO:0000313" key="25">
    <source>
        <dbReference type="EMBL" id="CAA7270269.1"/>
    </source>
</evidence>
<dbReference type="CDD" id="cd03427">
    <property type="entry name" value="NUDIX_MTH1_Nudt1"/>
    <property type="match status" value="1"/>
</dbReference>
<dbReference type="InterPro" id="IPR015797">
    <property type="entry name" value="NUDIX_hydrolase-like_dom_sf"/>
</dbReference>
<comment type="subcellular location">
    <subcellularLocation>
        <location evidence="2">Nucleus</location>
    </subcellularLocation>
</comment>
<dbReference type="PRINTS" id="PR01403">
    <property type="entry name" value="8OXTPHPHTASE"/>
</dbReference>
<dbReference type="PROSITE" id="PS00893">
    <property type="entry name" value="NUDIX_BOX"/>
    <property type="match status" value="1"/>
</dbReference>
<comment type="catalytic activity">
    <reaction evidence="10">
        <text>2-oxo-dATP + H2O = 2-oxo-dAMP + diphosphate + H(+)</text>
        <dbReference type="Rhea" id="RHEA:31583"/>
        <dbReference type="ChEBI" id="CHEBI:15377"/>
        <dbReference type="ChEBI" id="CHEBI:15378"/>
        <dbReference type="ChEBI" id="CHEBI:33019"/>
        <dbReference type="ChEBI" id="CHEBI:63212"/>
        <dbReference type="ChEBI" id="CHEBI:77897"/>
        <dbReference type="EC" id="3.6.1.56"/>
    </reaction>
    <physiologicalReaction direction="left-to-right" evidence="10">
        <dbReference type="Rhea" id="RHEA:31584"/>
    </physiologicalReaction>
</comment>
<evidence type="ECO:0000256" key="12">
    <source>
        <dbReference type="ARBA" id="ARBA00024596"/>
    </source>
</evidence>
<evidence type="ECO:0000256" key="8">
    <source>
        <dbReference type="ARBA" id="ARBA00023242"/>
    </source>
</evidence>
<evidence type="ECO:0000313" key="26">
    <source>
        <dbReference type="Proteomes" id="UP000467700"/>
    </source>
</evidence>
<evidence type="ECO:0000256" key="1">
    <source>
        <dbReference type="ARBA" id="ARBA00001946"/>
    </source>
</evidence>
<reference evidence="25 26" key="1">
    <citation type="submission" date="2020-01" db="EMBL/GenBank/DDBJ databases">
        <authorList>
            <person name="Gupta K D."/>
        </authorList>
    </citation>
    <scope>NUCLEOTIDE SEQUENCE [LARGE SCALE GENOMIC DNA]</scope>
</reference>
<evidence type="ECO:0000259" key="24">
    <source>
        <dbReference type="PROSITE" id="PS51462"/>
    </source>
</evidence>
<evidence type="ECO:0000256" key="22">
    <source>
        <dbReference type="ARBA" id="ARBA00049032"/>
    </source>
</evidence>
<evidence type="ECO:0000256" key="5">
    <source>
        <dbReference type="ARBA" id="ARBA00022723"/>
    </source>
</evidence>
<dbReference type="InterPro" id="IPR020084">
    <property type="entry name" value="NUDIX_hydrolase_CS"/>
</dbReference>
<dbReference type="OrthoDB" id="447842at2759"/>
<organism evidence="25 26">
    <name type="scientific">Cyclocybe aegerita</name>
    <name type="common">Black poplar mushroom</name>
    <name type="synonym">Agrocybe aegerita</name>
    <dbReference type="NCBI Taxonomy" id="1973307"/>
    <lineage>
        <taxon>Eukaryota</taxon>
        <taxon>Fungi</taxon>
        <taxon>Dikarya</taxon>
        <taxon>Basidiomycota</taxon>
        <taxon>Agaricomycotina</taxon>
        <taxon>Agaricomycetes</taxon>
        <taxon>Agaricomycetidae</taxon>
        <taxon>Agaricales</taxon>
        <taxon>Agaricineae</taxon>
        <taxon>Bolbitiaceae</taxon>
        <taxon>Cyclocybe</taxon>
    </lineage>
</organism>